<dbReference type="PANTHER" id="PTHR36451">
    <property type="entry name" value="PAPS-DEPENDENT SULFOTRANSFERASE STF3"/>
    <property type="match status" value="1"/>
</dbReference>
<keyword evidence="1" id="KW-1133">Transmembrane helix</keyword>
<protein>
    <recommendedName>
        <fullName evidence="4">Sulfotransferase</fullName>
    </recommendedName>
</protein>
<dbReference type="eggNOG" id="COG0446">
    <property type="taxonomic scope" value="Bacteria"/>
</dbReference>
<evidence type="ECO:0008006" key="4">
    <source>
        <dbReference type="Google" id="ProtNLM"/>
    </source>
</evidence>
<name>V5WMK2_9SPIO</name>
<evidence type="ECO:0000313" key="2">
    <source>
        <dbReference type="EMBL" id="AHC16391.1"/>
    </source>
</evidence>
<evidence type="ECO:0000256" key="1">
    <source>
        <dbReference type="SAM" id="Phobius"/>
    </source>
</evidence>
<dbReference type="Proteomes" id="UP000018680">
    <property type="component" value="Chromosome"/>
</dbReference>
<dbReference type="SUPFAM" id="SSF52540">
    <property type="entry name" value="P-loop containing nucleoside triphosphate hydrolases"/>
    <property type="match status" value="1"/>
</dbReference>
<dbReference type="Pfam" id="PF13469">
    <property type="entry name" value="Sulfotransfer_3"/>
    <property type="match status" value="1"/>
</dbReference>
<organism evidence="2 3">
    <name type="scientific">Salinispira pacifica</name>
    <dbReference type="NCBI Taxonomy" id="1307761"/>
    <lineage>
        <taxon>Bacteria</taxon>
        <taxon>Pseudomonadati</taxon>
        <taxon>Spirochaetota</taxon>
        <taxon>Spirochaetia</taxon>
        <taxon>Spirochaetales</taxon>
        <taxon>Spirochaetaceae</taxon>
        <taxon>Salinispira</taxon>
    </lineage>
</organism>
<dbReference type="AlphaFoldDB" id="V5WMK2"/>
<dbReference type="InterPro" id="IPR027417">
    <property type="entry name" value="P-loop_NTPase"/>
</dbReference>
<keyword evidence="1" id="KW-0812">Transmembrane</keyword>
<feature type="transmembrane region" description="Helical" evidence="1">
    <location>
        <begin position="35"/>
        <end position="57"/>
    </location>
</feature>
<dbReference type="STRING" id="1307761.L21SP2_3047"/>
<dbReference type="InterPro" id="IPR052736">
    <property type="entry name" value="Stf3_sulfotransferase"/>
</dbReference>
<sequence>MNILAFDFAAYFRQLMRNLFHGPDTRYRTHTAHTIWTLSMIFVFPVYELAIWLFYALDRITRPAIRKKEVKKPVFIIGSFRSGSTFLQRMMGKDVDTFSSGTTWEMMFAPSVSARKLVRGIFIADRWFGRPLRRLLSWAEGKVFHTETSHTMGLMHHEEDEAFFIHTYASPFVFFVNPFLDEAVKFYEYDRRENTRQKRRAMRYYRAAIQRHMFAHPESQYYLSKSPTFSSRAASLLKEFPDARFVYLARNPLDVLPSLMRWFTEVWNSIEKPGIRFPYRDFVVDFVHHWYVDTLNELEKFPPDQVKIVPYDDLVADPFHTVESIYSWLEIEMPSEYREVLSHEKARAKKNWRPKNHSLEIDGFTTEEIYERFKPVFHRFSFSLE</sequence>
<dbReference type="PANTHER" id="PTHR36451:SF1">
    <property type="entry name" value="OMEGA-HYDROXY-BETA-DIHYDROMENAQUINONE-9 SULFOTRANSFERASE STF3"/>
    <property type="match status" value="1"/>
</dbReference>
<proteinExistence type="predicted"/>
<dbReference type="KEGG" id="slr:L21SP2_3047"/>
<reference evidence="2 3" key="1">
    <citation type="journal article" date="2015" name="Stand. Genomic Sci.">
        <title>Complete genome sequence and description of Salinispira pacifica gen. nov., sp. nov., a novel spirochaete isolated form a hypersaline microbial mat.</title>
        <authorList>
            <person name="Ben Hania W."/>
            <person name="Joseph M."/>
            <person name="Schumann P."/>
            <person name="Bunk B."/>
            <person name="Fiebig A."/>
            <person name="Sproer C."/>
            <person name="Klenk H.P."/>
            <person name="Fardeau M.L."/>
            <person name="Spring S."/>
        </authorList>
    </citation>
    <scope>NUCLEOTIDE SEQUENCE [LARGE SCALE GENOMIC DNA]</scope>
    <source>
        <strain evidence="2 3">L21-RPul-D2</strain>
    </source>
</reference>
<dbReference type="EMBL" id="CP006939">
    <property type="protein sequence ID" value="AHC16391.1"/>
    <property type="molecule type" value="Genomic_DNA"/>
</dbReference>
<keyword evidence="3" id="KW-1185">Reference proteome</keyword>
<dbReference type="Gene3D" id="3.40.50.300">
    <property type="entry name" value="P-loop containing nucleotide triphosphate hydrolases"/>
    <property type="match status" value="1"/>
</dbReference>
<accession>V5WMK2</accession>
<gene>
    <name evidence="2" type="ORF">L21SP2_3047</name>
</gene>
<dbReference type="HOGENOM" id="CLU_059160_0_0_12"/>
<dbReference type="RefSeq" id="WP_024269288.1">
    <property type="nucleotide sequence ID" value="NC_023035.1"/>
</dbReference>
<evidence type="ECO:0000313" key="3">
    <source>
        <dbReference type="Proteomes" id="UP000018680"/>
    </source>
</evidence>
<keyword evidence="1" id="KW-0472">Membrane</keyword>